<feature type="compositionally biased region" description="Basic residues" evidence="1">
    <location>
        <begin position="49"/>
        <end position="61"/>
    </location>
</feature>
<dbReference type="VEuPathDB" id="FungiDB:SAPIO_CDS7492"/>
<dbReference type="HOGENOM" id="CLU_022619_1_0_1"/>
<reference evidence="2 3" key="1">
    <citation type="journal article" date="2014" name="Genome Announc.">
        <title>Draft genome sequence of the pathogenic fungus Scedosporium apiospermum.</title>
        <authorList>
            <person name="Vandeputte P."/>
            <person name="Ghamrawi S."/>
            <person name="Rechenmann M."/>
            <person name="Iltis A."/>
            <person name="Giraud S."/>
            <person name="Fleury M."/>
            <person name="Thornton C."/>
            <person name="Delhaes L."/>
            <person name="Meyer W."/>
            <person name="Papon N."/>
            <person name="Bouchara J.P."/>
        </authorList>
    </citation>
    <scope>NUCLEOTIDE SEQUENCE [LARGE SCALE GENOMIC DNA]</scope>
    <source>
        <strain evidence="2 3">IHEM 14462</strain>
    </source>
</reference>
<name>A0A084G211_PSEDA</name>
<gene>
    <name evidence="2" type="ORF">SAPIO_CDS7492</name>
</gene>
<dbReference type="KEGG" id="sapo:SAPIO_CDS7492"/>
<evidence type="ECO:0008006" key="4">
    <source>
        <dbReference type="Google" id="ProtNLM"/>
    </source>
</evidence>
<dbReference type="InterPro" id="IPR025332">
    <property type="entry name" value="DUF4238"/>
</dbReference>
<dbReference type="OMA" id="ARTLEWY"/>
<accession>A0A084G211</accession>
<comment type="caution">
    <text evidence="2">The sequence shown here is derived from an EMBL/GenBank/DDBJ whole genome shotgun (WGS) entry which is preliminary data.</text>
</comment>
<protein>
    <recommendedName>
        <fullName evidence="4">DUF4238 domain-containing protein</fullName>
    </recommendedName>
</protein>
<evidence type="ECO:0000313" key="3">
    <source>
        <dbReference type="Proteomes" id="UP000028545"/>
    </source>
</evidence>
<sequence length="636" mass="74176">MSEPQGSLPAPASGVRSQYQHFVPQFLLKNFAHKYAPPDQDNTDSNKEKKNKKNKKKKQKGQKYEKGMYPGDPVVYNLDLEQDVLSIQETPVGRILGEVDMYRDPDKPTKEQQRIEEKFRGLERTVCGIFRRMVKELEDSKRGVMLTRLERDLVRKFLFLLKYRGPGFRRRFNHSVPDTYSENDRVLILEYMEKRGYSRPLDVWFEGLGAIIDLDMNKTTREWTKTLMSTMFFPDAVWFASHIDMSFMALCTVADDEDEYVLTDHSYNVFEGPNSFVRDPKTGKIEGGACRRFHEFAPISPKLMLVLRSNDLPYRGERLDHESRQNLRRVHEASLQQWAVQPKSILHSLPVGKAETSNPYIIYHGKVQPEWKPKKDDRCRNVVFGTREGFFRILEDYMTSTTPHHKVLGGDTVSSGRRLLGKFEALLKALGSEGTCYIPPEEPTETVDDYDKFMEVHIQKNRYFTELLQDKSREFKVEELLEHIPEASEYVDLPEFRKAAGRRPKPPRPSGLEYLDLFASKIDEFYEMMPQGMEVGGVYGVLGGHTRTIFYDMNQALRMLVLRIKIDAWSHGIDERTRVFNREYLTNLYLHLPPRRFYFYLQLCRRMHADEPDYDIEISTSSNLMPSPEECIAMGK</sequence>
<dbReference type="RefSeq" id="XP_016641172.1">
    <property type="nucleotide sequence ID" value="XM_016789345.1"/>
</dbReference>
<organism evidence="2 3">
    <name type="scientific">Pseudallescheria apiosperma</name>
    <name type="common">Scedosporium apiospermum</name>
    <dbReference type="NCBI Taxonomy" id="563466"/>
    <lineage>
        <taxon>Eukaryota</taxon>
        <taxon>Fungi</taxon>
        <taxon>Dikarya</taxon>
        <taxon>Ascomycota</taxon>
        <taxon>Pezizomycotina</taxon>
        <taxon>Sordariomycetes</taxon>
        <taxon>Hypocreomycetidae</taxon>
        <taxon>Microascales</taxon>
        <taxon>Microascaceae</taxon>
        <taxon>Scedosporium</taxon>
    </lineage>
</organism>
<dbReference type="Proteomes" id="UP000028545">
    <property type="component" value="Unassembled WGS sequence"/>
</dbReference>
<dbReference type="AlphaFoldDB" id="A0A084G211"/>
<feature type="region of interest" description="Disordered" evidence="1">
    <location>
        <begin position="33"/>
        <end position="68"/>
    </location>
</feature>
<dbReference type="EMBL" id="JOWA01000110">
    <property type="protein sequence ID" value="KEZ41373.1"/>
    <property type="molecule type" value="Genomic_DNA"/>
</dbReference>
<dbReference type="OrthoDB" id="5340163at2759"/>
<evidence type="ECO:0000313" key="2">
    <source>
        <dbReference type="EMBL" id="KEZ41373.1"/>
    </source>
</evidence>
<dbReference type="GeneID" id="27726564"/>
<keyword evidence="3" id="KW-1185">Reference proteome</keyword>
<evidence type="ECO:0000256" key="1">
    <source>
        <dbReference type="SAM" id="MobiDB-lite"/>
    </source>
</evidence>
<proteinExistence type="predicted"/>
<dbReference type="Pfam" id="PF14022">
    <property type="entry name" value="DUF4238"/>
    <property type="match status" value="1"/>
</dbReference>